<evidence type="ECO:0000256" key="2">
    <source>
        <dbReference type="ARBA" id="ARBA00015897"/>
    </source>
</evidence>
<feature type="coiled-coil region" evidence="13">
    <location>
        <begin position="168"/>
        <end position="202"/>
    </location>
</feature>
<organism evidence="16 17">
    <name type="scientific">Cercophora scortea</name>
    <dbReference type="NCBI Taxonomy" id="314031"/>
    <lineage>
        <taxon>Eukaryota</taxon>
        <taxon>Fungi</taxon>
        <taxon>Dikarya</taxon>
        <taxon>Ascomycota</taxon>
        <taxon>Pezizomycotina</taxon>
        <taxon>Sordariomycetes</taxon>
        <taxon>Sordariomycetidae</taxon>
        <taxon>Sordariales</taxon>
        <taxon>Lasiosphaeriaceae</taxon>
        <taxon>Cercophora</taxon>
    </lineage>
</organism>
<dbReference type="PANTHER" id="PTHR46480">
    <property type="entry name" value="F20B24.22"/>
    <property type="match status" value="1"/>
</dbReference>
<evidence type="ECO:0000256" key="7">
    <source>
        <dbReference type="ARBA" id="ARBA00022989"/>
    </source>
</evidence>
<dbReference type="AlphaFoldDB" id="A0AAE0MI65"/>
<protein>
    <recommendedName>
        <fullName evidence="2">Voltage-gated hydrogen channel 1</fullName>
    </recommendedName>
    <alternativeName>
        <fullName evidence="12">Hydrogen voltage-gated channel 1</fullName>
    </alternativeName>
</protein>
<evidence type="ECO:0000313" key="16">
    <source>
        <dbReference type="EMBL" id="KAK3331939.1"/>
    </source>
</evidence>
<comment type="subcellular location">
    <subcellularLocation>
        <location evidence="1">Cell membrane</location>
        <topology evidence="1">Multi-pass membrane protein</topology>
    </subcellularLocation>
</comment>
<keyword evidence="17" id="KW-1185">Reference proteome</keyword>
<dbReference type="InterPro" id="IPR005821">
    <property type="entry name" value="Ion_trans_dom"/>
</dbReference>
<evidence type="ECO:0000256" key="9">
    <source>
        <dbReference type="ARBA" id="ARBA00023065"/>
    </source>
</evidence>
<feature type="transmembrane region" description="Helical" evidence="14">
    <location>
        <begin position="51"/>
        <end position="79"/>
    </location>
</feature>
<evidence type="ECO:0000256" key="13">
    <source>
        <dbReference type="SAM" id="Coils"/>
    </source>
</evidence>
<keyword evidence="6" id="KW-0851">Voltage-gated channel</keyword>
<evidence type="ECO:0000256" key="6">
    <source>
        <dbReference type="ARBA" id="ARBA00022882"/>
    </source>
</evidence>
<reference evidence="16" key="1">
    <citation type="journal article" date="2023" name="Mol. Phylogenet. Evol.">
        <title>Genome-scale phylogeny and comparative genomics of the fungal order Sordariales.</title>
        <authorList>
            <person name="Hensen N."/>
            <person name="Bonometti L."/>
            <person name="Westerberg I."/>
            <person name="Brannstrom I.O."/>
            <person name="Guillou S."/>
            <person name="Cros-Aarteil S."/>
            <person name="Calhoun S."/>
            <person name="Haridas S."/>
            <person name="Kuo A."/>
            <person name="Mondo S."/>
            <person name="Pangilinan J."/>
            <person name="Riley R."/>
            <person name="LaButti K."/>
            <person name="Andreopoulos B."/>
            <person name="Lipzen A."/>
            <person name="Chen C."/>
            <person name="Yan M."/>
            <person name="Daum C."/>
            <person name="Ng V."/>
            <person name="Clum A."/>
            <person name="Steindorff A."/>
            <person name="Ohm R.A."/>
            <person name="Martin F."/>
            <person name="Silar P."/>
            <person name="Natvig D.O."/>
            <person name="Lalanne C."/>
            <person name="Gautier V."/>
            <person name="Ament-Velasquez S.L."/>
            <person name="Kruys A."/>
            <person name="Hutchinson M.I."/>
            <person name="Powell A.J."/>
            <person name="Barry K."/>
            <person name="Miller A.N."/>
            <person name="Grigoriev I.V."/>
            <person name="Debuchy R."/>
            <person name="Gladieux P."/>
            <person name="Hiltunen Thoren M."/>
            <person name="Johannesson H."/>
        </authorList>
    </citation>
    <scope>NUCLEOTIDE SEQUENCE</scope>
    <source>
        <strain evidence="16">SMH4131-1</strain>
    </source>
</reference>
<keyword evidence="11" id="KW-0407">Ion channel</keyword>
<evidence type="ECO:0000256" key="8">
    <source>
        <dbReference type="ARBA" id="ARBA00023054"/>
    </source>
</evidence>
<dbReference type="EMBL" id="JAUEPO010000002">
    <property type="protein sequence ID" value="KAK3331939.1"/>
    <property type="molecule type" value="Genomic_DNA"/>
</dbReference>
<feature type="transmembrane region" description="Helical" evidence="14">
    <location>
        <begin position="126"/>
        <end position="145"/>
    </location>
</feature>
<evidence type="ECO:0000256" key="12">
    <source>
        <dbReference type="ARBA" id="ARBA00031989"/>
    </source>
</evidence>
<keyword evidence="9" id="KW-0406">Ion transport</keyword>
<dbReference type="GO" id="GO:0030171">
    <property type="term" value="F:voltage-gated proton channel activity"/>
    <property type="evidence" value="ECO:0007669"/>
    <property type="project" value="InterPro"/>
</dbReference>
<dbReference type="Gene3D" id="1.20.120.350">
    <property type="entry name" value="Voltage-gated potassium channels. Chain C"/>
    <property type="match status" value="1"/>
</dbReference>
<evidence type="ECO:0000259" key="15">
    <source>
        <dbReference type="Pfam" id="PF00520"/>
    </source>
</evidence>
<keyword evidence="4" id="KW-1003">Cell membrane</keyword>
<dbReference type="GO" id="GO:0034702">
    <property type="term" value="C:monoatomic ion channel complex"/>
    <property type="evidence" value="ECO:0007669"/>
    <property type="project" value="UniProtKB-KW"/>
</dbReference>
<comment type="caution">
    <text evidence="16">The sequence shown here is derived from an EMBL/GenBank/DDBJ whole genome shotgun (WGS) entry which is preliminary data.</text>
</comment>
<evidence type="ECO:0000313" key="17">
    <source>
        <dbReference type="Proteomes" id="UP001286456"/>
    </source>
</evidence>
<dbReference type="Proteomes" id="UP001286456">
    <property type="component" value="Unassembled WGS sequence"/>
</dbReference>
<dbReference type="Pfam" id="PF00520">
    <property type="entry name" value="Ion_trans"/>
    <property type="match status" value="1"/>
</dbReference>
<dbReference type="SUPFAM" id="SSF81324">
    <property type="entry name" value="Voltage-gated potassium channels"/>
    <property type="match status" value="1"/>
</dbReference>
<keyword evidence="5 14" id="KW-0812">Transmembrane</keyword>
<feature type="transmembrane region" description="Helical" evidence="14">
    <location>
        <begin position="91"/>
        <end position="114"/>
    </location>
</feature>
<evidence type="ECO:0000256" key="10">
    <source>
        <dbReference type="ARBA" id="ARBA00023136"/>
    </source>
</evidence>
<evidence type="ECO:0000256" key="3">
    <source>
        <dbReference type="ARBA" id="ARBA00022448"/>
    </source>
</evidence>
<keyword evidence="7 14" id="KW-1133">Transmembrane helix</keyword>
<keyword evidence="3" id="KW-0813">Transport</keyword>
<dbReference type="InterPro" id="IPR027359">
    <property type="entry name" value="Volt_channel_dom_sf"/>
</dbReference>
<dbReference type="PANTHER" id="PTHR46480:SF1">
    <property type="entry name" value="VOLTAGE-GATED HYDROGEN CHANNEL 1"/>
    <property type="match status" value="1"/>
</dbReference>
<evidence type="ECO:0000256" key="11">
    <source>
        <dbReference type="ARBA" id="ARBA00023303"/>
    </source>
</evidence>
<evidence type="ECO:0000256" key="4">
    <source>
        <dbReference type="ARBA" id="ARBA00022475"/>
    </source>
</evidence>
<evidence type="ECO:0000256" key="14">
    <source>
        <dbReference type="SAM" id="Phobius"/>
    </source>
</evidence>
<gene>
    <name evidence="16" type="ORF">B0T19DRAFT_89436</name>
</gene>
<dbReference type="GO" id="GO:0005886">
    <property type="term" value="C:plasma membrane"/>
    <property type="evidence" value="ECO:0007669"/>
    <property type="project" value="UniProtKB-SubCell"/>
</dbReference>
<name>A0AAE0MI65_9PEZI</name>
<evidence type="ECO:0000256" key="5">
    <source>
        <dbReference type="ARBA" id="ARBA00022692"/>
    </source>
</evidence>
<keyword evidence="8 13" id="KW-0175">Coiled coil</keyword>
<evidence type="ECO:0000256" key="1">
    <source>
        <dbReference type="ARBA" id="ARBA00004651"/>
    </source>
</evidence>
<accession>A0AAE0MI65</accession>
<reference evidence="16" key="2">
    <citation type="submission" date="2023-06" db="EMBL/GenBank/DDBJ databases">
        <authorList>
            <consortium name="Lawrence Berkeley National Laboratory"/>
            <person name="Haridas S."/>
            <person name="Hensen N."/>
            <person name="Bonometti L."/>
            <person name="Westerberg I."/>
            <person name="Brannstrom I.O."/>
            <person name="Guillou S."/>
            <person name="Cros-Aarteil S."/>
            <person name="Calhoun S."/>
            <person name="Kuo A."/>
            <person name="Mondo S."/>
            <person name="Pangilinan J."/>
            <person name="Riley R."/>
            <person name="Labutti K."/>
            <person name="Andreopoulos B."/>
            <person name="Lipzen A."/>
            <person name="Chen C."/>
            <person name="Yanf M."/>
            <person name="Daum C."/>
            <person name="Ng V."/>
            <person name="Clum A."/>
            <person name="Steindorff A."/>
            <person name="Ohm R."/>
            <person name="Martin F."/>
            <person name="Silar P."/>
            <person name="Natvig D."/>
            <person name="Lalanne C."/>
            <person name="Gautier V."/>
            <person name="Ament-Velasquez S.L."/>
            <person name="Kruys A."/>
            <person name="Hutchinson M.I."/>
            <person name="Powell A.J."/>
            <person name="Barry K."/>
            <person name="Miller A.N."/>
            <person name="Grigoriev I.V."/>
            <person name="Debuchy R."/>
            <person name="Gladieux P."/>
            <person name="Thoren M.H."/>
            <person name="Johannesson H."/>
        </authorList>
    </citation>
    <scope>NUCLEOTIDE SEQUENCE</scope>
    <source>
        <strain evidence="16">SMH4131-1</strain>
    </source>
</reference>
<proteinExistence type="predicted"/>
<keyword evidence="10 14" id="KW-0472">Membrane</keyword>
<sequence length="220" mass="24701">MANADYDERSSIQPLLDYNRETAHSSAPFISTYTQRRRQTKALLASRAKHYVILAFVTVDVAAILADIFIGLITCDLGLEKEAWVEEAKEALYFVGLIFSCLFLVELAVTVWAFGLGFFQEWFHCFDAFVIIASFIIDIVARGVLEEIGSLVIMLRLWRLVKIVEELSVGAAERMEEIEGKVVDLERENTDLKTQIETMRDQYWENRDGDGGGSGSGSGS</sequence>
<dbReference type="InterPro" id="IPR031846">
    <property type="entry name" value="Hvcn1"/>
</dbReference>
<feature type="domain" description="Ion transport" evidence="15">
    <location>
        <begin position="78"/>
        <end position="165"/>
    </location>
</feature>